<organism evidence="2 3">
    <name type="scientific">Clostridium ragsdalei P11</name>
    <dbReference type="NCBI Taxonomy" id="1353534"/>
    <lineage>
        <taxon>Bacteria</taxon>
        <taxon>Bacillati</taxon>
        <taxon>Bacillota</taxon>
        <taxon>Clostridia</taxon>
        <taxon>Eubacteriales</taxon>
        <taxon>Clostridiaceae</taxon>
        <taxon>Clostridium</taxon>
    </lineage>
</organism>
<dbReference type="EMBL" id="LROS01000023">
    <property type="protein sequence ID" value="OBR92673.1"/>
    <property type="molecule type" value="Genomic_DNA"/>
</dbReference>
<dbReference type="RefSeq" id="WP_083985694.1">
    <property type="nucleotide sequence ID" value="NZ_LROS01000023.1"/>
</dbReference>
<dbReference type="InterPro" id="IPR002711">
    <property type="entry name" value="HNH"/>
</dbReference>
<dbReference type="Gene3D" id="1.10.30.50">
    <property type="match status" value="1"/>
</dbReference>
<keyword evidence="2" id="KW-0540">Nuclease</keyword>
<proteinExistence type="predicted"/>
<evidence type="ECO:0000259" key="1">
    <source>
        <dbReference type="Pfam" id="PF01844"/>
    </source>
</evidence>
<gene>
    <name evidence="2" type="ORF">CLRAG_23790</name>
</gene>
<feature type="domain" description="HNH" evidence="1">
    <location>
        <begin position="200"/>
        <end position="238"/>
    </location>
</feature>
<dbReference type="PATRIC" id="fig|1353534.3.peg.2416"/>
<keyword evidence="2" id="KW-0378">Hydrolase</keyword>
<dbReference type="CDD" id="cd00085">
    <property type="entry name" value="HNHc"/>
    <property type="match status" value="1"/>
</dbReference>
<dbReference type="AlphaFoldDB" id="A0A1A6ARK5"/>
<dbReference type="GO" id="GO:0004519">
    <property type="term" value="F:endonuclease activity"/>
    <property type="evidence" value="ECO:0007669"/>
    <property type="project" value="UniProtKB-KW"/>
</dbReference>
<dbReference type="GO" id="GO:0008270">
    <property type="term" value="F:zinc ion binding"/>
    <property type="evidence" value="ECO:0007669"/>
    <property type="project" value="InterPro"/>
</dbReference>
<protein>
    <submittedName>
        <fullName evidence="2">HNH endonuclease</fullName>
    </submittedName>
</protein>
<evidence type="ECO:0000313" key="2">
    <source>
        <dbReference type="EMBL" id="OBR92673.1"/>
    </source>
</evidence>
<comment type="caution">
    <text evidence="2">The sequence shown here is derived from an EMBL/GenBank/DDBJ whole genome shotgun (WGS) entry which is preliminary data.</text>
</comment>
<dbReference type="Proteomes" id="UP000093954">
    <property type="component" value="Unassembled WGS sequence"/>
</dbReference>
<keyword evidence="3" id="KW-1185">Reference proteome</keyword>
<keyword evidence="2" id="KW-0255">Endonuclease</keyword>
<dbReference type="InterPro" id="IPR003615">
    <property type="entry name" value="HNH_nuc"/>
</dbReference>
<sequence>MKKTSIKKWTEKFILNNKEVEQKLLLDLNDNFYVQSEKYENSVHLKGNDGRVYCHLNIKEGNLFFINHITGNTYNKVDDKFIKNIYATLSNYENQEKFFNNSYGKIILSENIDILIKSILIEYRFRNMIRNEEIDDMSYQEDVIKADAIDIPKEPQIRSTAVNVWQRDPKIAKREVIRANYQCSIDKNHKTFIAKATDNNYVEVHHLIPISKQEHFKKSLDVAGNIVVLCPNCHKKLHYAVFDEKKDIIEKLYDMKLEELKAFGIEISLDRLLDMYR</sequence>
<name>A0A1A6ARK5_9CLOT</name>
<reference evidence="2 3" key="1">
    <citation type="journal article" date="2012" name="Front. Microbiol.">
        <title>Draft Genome Sequence of the Virulent Strain 01-B526 of the Fish Pathogen Aeromonas salmonicida.</title>
        <authorList>
            <person name="Charette S.J."/>
            <person name="Brochu F."/>
            <person name="Boyle B."/>
            <person name="Filion G."/>
            <person name="Tanaka K.H."/>
            <person name="Derome N."/>
        </authorList>
    </citation>
    <scope>NUCLEOTIDE SEQUENCE [LARGE SCALE GENOMIC DNA]</scope>
    <source>
        <strain evidence="2 3">P11</strain>
    </source>
</reference>
<dbReference type="Pfam" id="PF01844">
    <property type="entry name" value="HNH"/>
    <property type="match status" value="1"/>
</dbReference>
<dbReference type="GO" id="GO:0003676">
    <property type="term" value="F:nucleic acid binding"/>
    <property type="evidence" value="ECO:0007669"/>
    <property type="project" value="InterPro"/>
</dbReference>
<evidence type="ECO:0000313" key="3">
    <source>
        <dbReference type="Proteomes" id="UP000093954"/>
    </source>
</evidence>
<accession>A0A1A6ARK5</accession>